<evidence type="ECO:0000313" key="3">
    <source>
        <dbReference type="Proteomes" id="UP000008068"/>
    </source>
</evidence>
<evidence type="ECO:0000313" key="2">
    <source>
        <dbReference type="EMBL" id="EGT51934.1"/>
    </source>
</evidence>
<gene>
    <name evidence="2" type="ORF">CAEBREN_19889</name>
</gene>
<protein>
    <submittedName>
        <fullName evidence="2">Uncharacterized protein</fullName>
    </submittedName>
</protein>
<dbReference type="AlphaFoldDB" id="G0PDP9"/>
<proteinExistence type="predicted"/>
<keyword evidence="3" id="KW-1185">Reference proteome</keyword>
<organism evidence="3">
    <name type="scientific">Caenorhabditis brenneri</name>
    <name type="common">Nematode worm</name>
    <dbReference type="NCBI Taxonomy" id="135651"/>
    <lineage>
        <taxon>Eukaryota</taxon>
        <taxon>Metazoa</taxon>
        <taxon>Ecdysozoa</taxon>
        <taxon>Nematoda</taxon>
        <taxon>Chromadorea</taxon>
        <taxon>Rhabditida</taxon>
        <taxon>Rhabditina</taxon>
        <taxon>Rhabditomorpha</taxon>
        <taxon>Rhabditoidea</taxon>
        <taxon>Rhabditidae</taxon>
        <taxon>Peloderinae</taxon>
        <taxon>Caenorhabditis</taxon>
    </lineage>
</organism>
<dbReference type="EMBL" id="GL380285">
    <property type="protein sequence ID" value="EGT51934.1"/>
    <property type="molecule type" value="Genomic_DNA"/>
</dbReference>
<feature type="region of interest" description="Disordered" evidence="1">
    <location>
        <begin position="1"/>
        <end position="41"/>
    </location>
</feature>
<dbReference type="Proteomes" id="UP000008068">
    <property type="component" value="Unassembled WGS sequence"/>
</dbReference>
<dbReference type="HOGENOM" id="CLU_1230876_0_0_1"/>
<name>G0PDP9_CAEBE</name>
<reference evidence="3" key="1">
    <citation type="submission" date="2011-07" db="EMBL/GenBank/DDBJ databases">
        <authorList>
            <consortium name="Caenorhabditis brenneri Sequencing and Analysis Consortium"/>
            <person name="Wilson R.K."/>
        </authorList>
    </citation>
    <scope>NUCLEOTIDE SEQUENCE [LARGE SCALE GENOMIC DNA]</scope>
    <source>
        <strain evidence="3">PB2801</strain>
    </source>
</reference>
<feature type="compositionally biased region" description="Polar residues" evidence="1">
    <location>
        <begin position="106"/>
        <end position="122"/>
    </location>
</feature>
<feature type="region of interest" description="Disordered" evidence="1">
    <location>
        <begin position="66"/>
        <end position="186"/>
    </location>
</feature>
<dbReference type="InParanoid" id="G0PDP9"/>
<evidence type="ECO:0000256" key="1">
    <source>
        <dbReference type="SAM" id="MobiDB-lite"/>
    </source>
</evidence>
<feature type="compositionally biased region" description="Basic and acidic residues" evidence="1">
    <location>
        <begin position="143"/>
        <end position="162"/>
    </location>
</feature>
<sequence length="225" mass="24988">MTTGEESSQVGSTAKLLAPTTRTTSVFVPTDSSTGTTTSPMLVTEQMEKLLISTFRKRKRLLWKPLWRRSSGVPDSDNDDEDKEEEVEDLARSNSLAKNANDDTQRSQVADNVGSGASSTAKMNVRQDREIDDGSGGTNDGEQGMKTEEFDDGSRDIADHGEASPIVVVDDPSRKEERTPAAQRRRVEQPQGFLARYITLFIPRFWPNDLNILHIFPIVLVSPFE</sequence>
<feature type="compositionally biased region" description="Polar residues" evidence="1">
    <location>
        <begin position="1"/>
        <end position="12"/>
    </location>
</feature>
<accession>G0PDP9</accession>
<feature type="compositionally biased region" description="Low complexity" evidence="1">
    <location>
        <begin position="30"/>
        <end position="39"/>
    </location>
</feature>
<feature type="compositionally biased region" description="Acidic residues" evidence="1">
    <location>
        <begin position="76"/>
        <end position="88"/>
    </location>
</feature>